<accession>A0A250X826</accession>
<keyword evidence="1" id="KW-1133">Transmembrane helix</keyword>
<keyword evidence="1" id="KW-0472">Membrane</keyword>
<comment type="caution">
    <text evidence="2">The sequence shown here is derived from an EMBL/GenBank/DDBJ whole genome shotgun (WGS) entry which is preliminary data.</text>
</comment>
<reference evidence="2 3" key="1">
    <citation type="submission" date="2017-08" db="EMBL/GenBank/DDBJ databases">
        <title>Acidophilic green algal genome provides insights into adaptation to an acidic environment.</title>
        <authorList>
            <person name="Hirooka S."/>
            <person name="Hirose Y."/>
            <person name="Kanesaki Y."/>
            <person name="Higuchi S."/>
            <person name="Fujiwara T."/>
            <person name="Onuma R."/>
            <person name="Era A."/>
            <person name="Ohbayashi R."/>
            <person name="Uzuka A."/>
            <person name="Nozaki H."/>
            <person name="Yoshikawa H."/>
            <person name="Miyagishima S.Y."/>
        </authorList>
    </citation>
    <scope>NUCLEOTIDE SEQUENCE [LARGE SCALE GENOMIC DNA]</scope>
    <source>
        <strain evidence="2 3">NIES-2499</strain>
    </source>
</reference>
<gene>
    <name evidence="2" type="ORF">CEUSTIGMA_g6519.t1</name>
</gene>
<keyword evidence="1" id="KW-0812">Transmembrane</keyword>
<evidence type="ECO:0000256" key="1">
    <source>
        <dbReference type="SAM" id="Phobius"/>
    </source>
</evidence>
<evidence type="ECO:0000313" key="3">
    <source>
        <dbReference type="Proteomes" id="UP000232323"/>
    </source>
</evidence>
<dbReference type="EMBL" id="BEGY01000039">
    <property type="protein sequence ID" value="GAX79079.1"/>
    <property type="molecule type" value="Genomic_DNA"/>
</dbReference>
<name>A0A250X826_9CHLO</name>
<dbReference type="OrthoDB" id="185375at2759"/>
<dbReference type="Proteomes" id="UP000232323">
    <property type="component" value="Unassembled WGS sequence"/>
</dbReference>
<sequence length="242" mass="27502">MARAFDLFLASIVVTALLFANLAALYYLGHEGSHELQSEIKVENNSERVEEHLEKYRDVIGEDYEGYRGHIYRVLSYTLHYLGRDAPKFRPVIEIALVYHDLGLWTHSTLAYLEPSSAVAANASRDEGFTPAEAQLVQDIINNHHKITPYLNLNKSKTDAPAKPSLIRVKTEVDVVESVRKADLIDFSFGYITNHMPWRHISKVQAEIPEAGFHLSLVSFFPRLHGFNLPRAVSDISRIFKI</sequence>
<evidence type="ECO:0008006" key="4">
    <source>
        <dbReference type="Google" id="ProtNLM"/>
    </source>
</evidence>
<organism evidence="2 3">
    <name type="scientific">Chlamydomonas eustigma</name>
    <dbReference type="NCBI Taxonomy" id="1157962"/>
    <lineage>
        <taxon>Eukaryota</taxon>
        <taxon>Viridiplantae</taxon>
        <taxon>Chlorophyta</taxon>
        <taxon>core chlorophytes</taxon>
        <taxon>Chlorophyceae</taxon>
        <taxon>CS clade</taxon>
        <taxon>Chlamydomonadales</taxon>
        <taxon>Chlamydomonadaceae</taxon>
        <taxon>Chlamydomonas</taxon>
    </lineage>
</organism>
<keyword evidence="3" id="KW-1185">Reference proteome</keyword>
<dbReference type="Gene3D" id="1.10.3210.10">
    <property type="entry name" value="Hypothetical protein af1432"/>
    <property type="match status" value="1"/>
</dbReference>
<dbReference type="SUPFAM" id="SSF109604">
    <property type="entry name" value="HD-domain/PDEase-like"/>
    <property type="match status" value="1"/>
</dbReference>
<protein>
    <recommendedName>
        <fullName evidence="4">HD domain-containing protein</fullName>
    </recommendedName>
</protein>
<evidence type="ECO:0000313" key="2">
    <source>
        <dbReference type="EMBL" id="GAX79079.1"/>
    </source>
</evidence>
<proteinExistence type="predicted"/>
<feature type="transmembrane region" description="Helical" evidence="1">
    <location>
        <begin position="7"/>
        <end position="28"/>
    </location>
</feature>
<dbReference type="AlphaFoldDB" id="A0A250X826"/>